<comment type="catalytic activity">
    <reaction evidence="6">
        <text>L-tryptophan + O2 = indole-3-acetamide + CO2 + H2O</text>
        <dbReference type="Rhea" id="RHEA:16165"/>
        <dbReference type="ChEBI" id="CHEBI:15377"/>
        <dbReference type="ChEBI" id="CHEBI:15379"/>
        <dbReference type="ChEBI" id="CHEBI:16031"/>
        <dbReference type="ChEBI" id="CHEBI:16526"/>
        <dbReference type="ChEBI" id="CHEBI:57912"/>
        <dbReference type="EC" id="1.13.12.3"/>
    </reaction>
</comment>
<evidence type="ECO:0000313" key="9">
    <source>
        <dbReference type="Proteomes" id="UP000287687"/>
    </source>
</evidence>
<keyword evidence="9" id="KW-1185">Reference proteome</keyword>
<sequence>MTSEPDIVIIGAGAAGIGAARRLAGSGLSVMIIEALARTGGRAWTHPTPLGPLDLGCGWLHTAEHNPWVGIADQANFPVERRASAWGRQFRNLGFSPAEQQAAGEAFEAWNRQLAEHPPHSDRASDALDLQSPWTAYIQAISGFINGDETERISAQDYSAYDEASSDNNWRLPQGYGALITSSLPAETELHLDTPLVAVDLNDTRVSLETTVGHLRPHAVIFTASTNVLASDTIRWPSELDAWRDAAKRLPLGHNEKLFIEITGSNTFEPETHVLGDPKDAATGSYYIRPFGYHVIECYLGGAGARAAAAEGTDAAFAHAIDQLVALFGSSVRGCLRPLIASDWAHSATIRGAYSHALPGEAEARSNLARPYDDRIFFAGEATHRSYFSTAHGAYLSGIRAADEAVAVLGRKKR</sequence>
<protein>
    <recommendedName>
        <fullName evidence="4">Tryptophan 2-monooxygenase</fullName>
        <ecNumber evidence="3">1.13.12.3</ecNumber>
    </recommendedName>
</protein>
<evidence type="ECO:0000259" key="7">
    <source>
        <dbReference type="Pfam" id="PF01593"/>
    </source>
</evidence>
<dbReference type="OrthoDB" id="337830at2"/>
<dbReference type="PRINTS" id="PR00420">
    <property type="entry name" value="RNGMNOXGNASE"/>
</dbReference>
<comment type="pathway">
    <text evidence="1">Plant hormone metabolism; auxin biosynthesis.</text>
</comment>
<dbReference type="AlphaFoldDB" id="A0A444LD75"/>
<dbReference type="GO" id="GO:0050361">
    <property type="term" value="F:tryptophan 2-monooxygenase activity"/>
    <property type="evidence" value="ECO:0007669"/>
    <property type="project" value="UniProtKB-EC"/>
</dbReference>
<comment type="caution">
    <text evidence="8">The sequence shown here is derived from an EMBL/GenBank/DDBJ whole genome shotgun (WGS) entry which is preliminary data.</text>
</comment>
<dbReference type="Pfam" id="PF01593">
    <property type="entry name" value="Amino_oxidase"/>
    <property type="match status" value="1"/>
</dbReference>
<dbReference type="EMBL" id="SBIP01000004">
    <property type="protein sequence ID" value="RWX75796.1"/>
    <property type="molecule type" value="Genomic_DNA"/>
</dbReference>
<organism evidence="8 9">
    <name type="scientific">Neorhizobium lilium</name>
    <dbReference type="NCBI Taxonomy" id="2503024"/>
    <lineage>
        <taxon>Bacteria</taxon>
        <taxon>Pseudomonadati</taxon>
        <taxon>Pseudomonadota</taxon>
        <taxon>Alphaproteobacteria</taxon>
        <taxon>Hyphomicrobiales</taxon>
        <taxon>Rhizobiaceae</taxon>
        <taxon>Rhizobium/Agrobacterium group</taxon>
        <taxon>Neorhizobium</taxon>
    </lineage>
</organism>
<evidence type="ECO:0000256" key="4">
    <source>
        <dbReference type="ARBA" id="ARBA00017871"/>
    </source>
</evidence>
<dbReference type="GO" id="GO:0009851">
    <property type="term" value="P:auxin biosynthetic process"/>
    <property type="evidence" value="ECO:0007669"/>
    <property type="project" value="UniProtKB-KW"/>
</dbReference>
<name>A0A444LD75_9HYPH</name>
<dbReference type="EC" id="1.13.12.3" evidence="3"/>
<reference evidence="8 9" key="1">
    <citation type="submission" date="2019-01" db="EMBL/GenBank/DDBJ databases">
        <title>The draft genome of Rhizobium sp. 24NR.</title>
        <authorList>
            <person name="Liu L."/>
            <person name="Liang L."/>
            <person name="Shi S."/>
            <person name="Xu L."/>
            <person name="Wang X."/>
            <person name="Li L."/>
            <person name="Zhang X."/>
        </authorList>
    </citation>
    <scope>NUCLEOTIDE SEQUENCE [LARGE SCALE GENOMIC DNA]</scope>
    <source>
        <strain evidence="8 9">24NR</strain>
    </source>
</reference>
<evidence type="ECO:0000256" key="3">
    <source>
        <dbReference type="ARBA" id="ARBA00012535"/>
    </source>
</evidence>
<dbReference type="PANTHER" id="PTHR10742">
    <property type="entry name" value="FLAVIN MONOAMINE OXIDASE"/>
    <property type="match status" value="1"/>
</dbReference>
<proteinExistence type="inferred from homology"/>
<keyword evidence="5" id="KW-0073">Auxin biosynthesis</keyword>
<comment type="similarity">
    <text evidence="2">Belongs to the tryptophan 2-monooxygenase family.</text>
</comment>
<dbReference type="Gene3D" id="3.50.50.60">
    <property type="entry name" value="FAD/NAD(P)-binding domain"/>
    <property type="match status" value="1"/>
</dbReference>
<dbReference type="RefSeq" id="WP_128444675.1">
    <property type="nucleotide sequence ID" value="NZ_SBIP01000004.1"/>
</dbReference>
<dbReference type="InterPro" id="IPR050281">
    <property type="entry name" value="Flavin_monoamine_oxidase"/>
</dbReference>
<dbReference type="PANTHER" id="PTHR10742:SF410">
    <property type="entry name" value="LYSINE-SPECIFIC HISTONE DEMETHYLASE 2"/>
    <property type="match status" value="1"/>
</dbReference>
<evidence type="ECO:0000256" key="5">
    <source>
        <dbReference type="ARBA" id="ARBA00023070"/>
    </source>
</evidence>
<evidence type="ECO:0000256" key="6">
    <source>
        <dbReference type="ARBA" id="ARBA00047321"/>
    </source>
</evidence>
<dbReference type="Pfam" id="PF13450">
    <property type="entry name" value="NAD_binding_8"/>
    <property type="match status" value="1"/>
</dbReference>
<gene>
    <name evidence="8" type="ORF">EPK99_19125</name>
</gene>
<evidence type="ECO:0000313" key="8">
    <source>
        <dbReference type="EMBL" id="RWX75796.1"/>
    </source>
</evidence>
<dbReference type="Gene3D" id="3.90.660.10">
    <property type="match status" value="1"/>
</dbReference>
<evidence type="ECO:0000256" key="1">
    <source>
        <dbReference type="ARBA" id="ARBA00004814"/>
    </source>
</evidence>
<feature type="domain" description="Amine oxidase" evidence="7">
    <location>
        <begin position="101"/>
        <end position="404"/>
    </location>
</feature>
<accession>A0A444LD75</accession>
<dbReference type="SUPFAM" id="SSF54373">
    <property type="entry name" value="FAD-linked reductases, C-terminal domain"/>
    <property type="match status" value="1"/>
</dbReference>
<dbReference type="InterPro" id="IPR036188">
    <property type="entry name" value="FAD/NAD-bd_sf"/>
</dbReference>
<evidence type="ECO:0000256" key="2">
    <source>
        <dbReference type="ARBA" id="ARBA00005833"/>
    </source>
</evidence>
<dbReference type="InterPro" id="IPR002937">
    <property type="entry name" value="Amino_oxidase"/>
</dbReference>
<dbReference type="Proteomes" id="UP000287687">
    <property type="component" value="Unassembled WGS sequence"/>
</dbReference>
<dbReference type="SUPFAM" id="SSF51905">
    <property type="entry name" value="FAD/NAD(P)-binding domain"/>
    <property type="match status" value="1"/>
</dbReference>